<dbReference type="PANTHER" id="PTHR39767:SF2">
    <property type="entry name" value="CHROMOSOME UNDETERMINED SCAFFOLD_1, WHOLE GENOME SHOTGUN SEQUENCE"/>
    <property type="match status" value="1"/>
</dbReference>
<gene>
    <name evidence="2" type="ORF">POCTA_138.1.T0770063</name>
</gene>
<dbReference type="InterPro" id="IPR006212">
    <property type="entry name" value="Furin_repeat"/>
</dbReference>
<dbReference type="CDD" id="cd00064">
    <property type="entry name" value="FU"/>
    <property type="match status" value="1"/>
</dbReference>
<name>A0A8S1VXH3_PAROT</name>
<evidence type="ECO:0000256" key="1">
    <source>
        <dbReference type="SAM" id="SignalP"/>
    </source>
</evidence>
<sequence length="521" mass="59690">MTKLNIFIFILLCLGKTQVQWETIYQSFQDINSMDSQGWIVSNNQNGNLTSICNGFSLFGGFNLFGNTTIVSKHFSLPTHYQLKITFEFWKIDSWDNEFVYIFVDDALWKKHYYWNEGIQLCGDQRTIASWYEVKEPITITMNHTSESLIFIMTTNLDEYADGESFGFRDFQLSIVRCPQGCLYCSDSDQSTCNYWVGVLSLWHESILLDGWMKNDIIQPATYRCESFDLVGGQLNLAPGDYVKKNIENLSPHYKIQVNLQLWKIDSWINENFYLFVDNSVVAQAVLGSGGAYSICGSNGLEQIYNIGVTLSHSSSKFQLTMTTSKVSGTTNSYWGIRALNIYLSKCYNSCNLCVGPYRTDCTVCSGGLVLYKSLCTNSPFFLLSKILINQIQDPKSDERIPMEINLLEVNQKIATQGTFTYSINNSLQILTIQVYAKCFTNIKMQSYLIKCLQCQSQNEQEFFHYCYPTINTIVYTARFQVSEQEWIINTSNTECSIYQVAQIDNQAVQIKLLEIIQRNA</sequence>
<keyword evidence="3" id="KW-1185">Reference proteome</keyword>
<protein>
    <submittedName>
        <fullName evidence="2">Uncharacterized protein</fullName>
    </submittedName>
</protein>
<evidence type="ECO:0000313" key="3">
    <source>
        <dbReference type="Proteomes" id="UP000683925"/>
    </source>
</evidence>
<feature type="signal peptide" evidence="1">
    <location>
        <begin position="1"/>
        <end position="21"/>
    </location>
</feature>
<reference evidence="2" key="1">
    <citation type="submission" date="2021-01" db="EMBL/GenBank/DDBJ databases">
        <authorList>
            <consortium name="Genoscope - CEA"/>
            <person name="William W."/>
        </authorList>
    </citation>
    <scope>NUCLEOTIDE SEQUENCE</scope>
</reference>
<comment type="caution">
    <text evidence="2">The sequence shown here is derived from an EMBL/GenBank/DDBJ whole genome shotgun (WGS) entry which is preliminary data.</text>
</comment>
<dbReference type="AlphaFoldDB" id="A0A8S1VXH3"/>
<dbReference type="Proteomes" id="UP000683925">
    <property type="component" value="Unassembled WGS sequence"/>
</dbReference>
<accession>A0A8S1VXH3</accession>
<keyword evidence="1" id="KW-0732">Signal</keyword>
<dbReference type="EMBL" id="CAJJDP010000076">
    <property type="protein sequence ID" value="CAD8181501.1"/>
    <property type="molecule type" value="Genomic_DNA"/>
</dbReference>
<dbReference type="OrthoDB" id="282595at2759"/>
<proteinExistence type="predicted"/>
<evidence type="ECO:0000313" key="2">
    <source>
        <dbReference type="EMBL" id="CAD8181501.1"/>
    </source>
</evidence>
<dbReference type="PANTHER" id="PTHR39767">
    <property type="entry name" value="CALCIUM/CALMODULIN-BINDING MEMBRANE PROTEIN PCM4-RELATED"/>
    <property type="match status" value="1"/>
</dbReference>
<organism evidence="2 3">
    <name type="scientific">Paramecium octaurelia</name>
    <dbReference type="NCBI Taxonomy" id="43137"/>
    <lineage>
        <taxon>Eukaryota</taxon>
        <taxon>Sar</taxon>
        <taxon>Alveolata</taxon>
        <taxon>Ciliophora</taxon>
        <taxon>Intramacronucleata</taxon>
        <taxon>Oligohymenophorea</taxon>
        <taxon>Peniculida</taxon>
        <taxon>Parameciidae</taxon>
        <taxon>Paramecium</taxon>
    </lineage>
</organism>
<feature type="chain" id="PRO_5035943057" evidence="1">
    <location>
        <begin position="22"/>
        <end position="521"/>
    </location>
</feature>